<dbReference type="InterPro" id="IPR011335">
    <property type="entry name" value="Restrct_endonuc-II-like"/>
</dbReference>
<reference evidence="2 3" key="1">
    <citation type="journal article" date="2016" name="Nat. Commun.">
        <title>Thousands of microbial genomes shed light on interconnected biogeochemical processes in an aquifer system.</title>
        <authorList>
            <person name="Anantharaman K."/>
            <person name="Brown C.T."/>
            <person name="Hug L.A."/>
            <person name="Sharon I."/>
            <person name="Castelle C.J."/>
            <person name="Probst A.J."/>
            <person name="Thomas B.C."/>
            <person name="Singh A."/>
            <person name="Wilkins M.J."/>
            <person name="Karaoz U."/>
            <person name="Brodie E.L."/>
            <person name="Williams K.H."/>
            <person name="Hubbard S.S."/>
            <person name="Banfield J.F."/>
        </authorList>
    </citation>
    <scope>NUCLEOTIDE SEQUENCE [LARGE SCALE GENOMIC DNA]</scope>
</reference>
<protein>
    <recommendedName>
        <fullName evidence="1">DUF559 domain-containing protein</fullName>
    </recommendedName>
</protein>
<feature type="domain" description="DUF559" evidence="1">
    <location>
        <begin position="35"/>
        <end position="76"/>
    </location>
</feature>
<dbReference type="EMBL" id="MGDE01000108">
    <property type="protein sequence ID" value="OGL46025.1"/>
    <property type="molecule type" value="Genomic_DNA"/>
</dbReference>
<dbReference type="Proteomes" id="UP000178797">
    <property type="component" value="Unassembled WGS sequence"/>
</dbReference>
<dbReference type="Gene3D" id="3.40.960.10">
    <property type="entry name" value="VSR Endonuclease"/>
    <property type="match status" value="1"/>
</dbReference>
<evidence type="ECO:0000313" key="3">
    <source>
        <dbReference type="Proteomes" id="UP000178797"/>
    </source>
</evidence>
<name>A0A1F7RWU0_9BACT</name>
<dbReference type="InterPro" id="IPR007569">
    <property type="entry name" value="DUF559"/>
</dbReference>
<sequence length="81" mass="9844">MIFCDSSFWHGRRIKEITGEAFKKNKDFWVNKLVENKKRDAIINKTLRKDGWRVLRFWDTDVLKHPEKIIKKLALEIKENE</sequence>
<organism evidence="2 3">
    <name type="scientific">Candidatus Schekmanbacteria bacterium RBG_16_38_10</name>
    <dbReference type="NCBI Taxonomy" id="1817879"/>
    <lineage>
        <taxon>Bacteria</taxon>
        <taxon>Candidatus Schekmaniibacteriota</taxon>
    </lineage>
</organism>
<dbReference type="Pfam" id="PF04480">
    <property type="entry name" value="DUF559"/>
    <property type="match status" value="1"/>
</dbReference>
<accession>A0A1F7RWU0</accession>
<evidence type="ECO:0000259" key="1">
    <source>
        <dbReference type="Pfam" id="PF04480"/>
    </source>
</evidence>
<dbReference type="AlphaFoldDB" id="A0A1F7RWU0"/>
<gene>
    <name evidence="2" type="ORF">A2W05_10500</name>
</gene>
<proteinExistence type="predicted"/>
<dbReference type="SUPFAM" id="SSF52980">
    <property type="entry name" value="Restriction endonuclease-like"/>
    <property type="match status" value="1"/>
</dbReference>
<comment type="caution">
    <text evidence="2">The sequence shown here is derived from an EMBL/GenBank/DDBJ whole genome shotgun (WGS) entry which is preliminary data.</text>
</comment>
<evidence type="ECO:0000313" key="2">
    <source>
        <dbReference type="EMBL" id="OGL46025.1"/>
    </source>
</evidence>